<evidence type="ECO:0000313" key="7">
    <source>
        <dbReference type="Proteomes" id="UP001163046"/>
    </source>
</evidence>
<evidence type="ECO:0000259" key="5">
    <source>
        <dbReference type="Pfam" id="PF07159"/>
    </source>
</evidence>
<evidence type="ECO:0000256" key="3">
    <source>
        <dbReference type="ARBA" id="ARBA00023136"/>
    </source>
</evidence>
<dbReference type="GO" id="GO:0016020">
    <property type="term" value="C:membrane"/>
    <property type="evidence" value="ECO:0007669"/>
    <property type="project" value="UniProtKB-SubCell"/>
</dbReference>
<dbReference type="GO" id="GO:0030833">
    <property type="term" value="P:regulation of actin filament polymerization"/>
    <property type="evidence" value="ECO:0007669"/>
    <property type="project" value="InterPro"/>
</dbReference>
<protein>
    <submittedName>
        <fullName evidence="6">Protein fam49b</fullName>
    </submittedName>
</protein>
<evidence type="ECO:0000256" key="4">
    <source>
        <dbReference type="ARBA" id="ARBA00023288"/>
    </source>
</evidence>
<comment type="subcellular location">
    <subcellularLocation>
        <location evidence="1">Membrane</location>
        <topology evidence="1">Lipid-anchor</topology>
    </subcellularLocation>
</comment>
<reference evidence="6" key="1">
    <citation type="submission" date="2023-01" db="EMBL/GenBank/DDBJ databases">
        <title>Genome assembly of the deep-sea coral Lophelia pertusa.</title>
        <authorList>
            <person name="Herrera S."/>
            <person name="Cordes E."/>
        </authorList>
    </citation>
    <scope>NUCLEOTIDE SEQUENCE</scope>
    <source>
        <strain evidence="6">USNM1676648</strain>
        <tissue evidence="6">Polyp</tissue>
    </source>
</reference>
<dbReference type="InterPro" id="IPR039789">
    <property type="entry name" value="CYRI"/>
</dbReference>
<keyword evidence="4" id="KW-0449">Lipoprotein</keyword>
<sequence>MGNLLKLLSREDQDATGSKIDIFLDFENACPTDSEKEVYDVVNGVLEVAPRILHELQSYRGANEEIRQAISNPLDEDLQEMAWKAVRLSSSASLRSCAGQESPIEHLERQQDTGKTVCGKFFTFTLKFDDLKVAHSVHLRVVMTNPAIQNDFSYYRRNIKQKKKANADDDTEGIQVSNEMANRMSLFYATPRLF</sequence>
<feature type="domain" description="CYRIA/CYRIB Rac1 binding" evidence="5">
    <location>
        <begin position="21"/>
        <end position="86"/>
    </location>
</feature>
<dbReference type="InterPro" id="IPR009828">
    <property type="entry name" value="CYRIA/CYRIB_Rac1-bd"/>
</dbReference>
<evidence type="ECO:0000313" key="6">
    <source>
        <dbReference type="EMBL" id="KAJ7373923.1"/>
    </source>
</evidence>
<dbReference type="EMBL" id="MU826829">
    <property type="protein sequence ID" value="KAJ7373923.1"/>
    <property type="molecule type" value="Genomic_DNA"/>
</dbReference>
<proteinExistence type="inferred from homology"/>
<gene>
    <name evidence="6" type="primary">FAM49B_2</name>
    <name evidence="6" type="ORF">OS493_009248</name>
</gene>
<name>A0A9W9Z232_9CNID</name>
<dbReference type="AlphaFoldDB" id="A0A9W9Z232"/>
<dbReference type="OrthoDB" id="60973at2759"/>
<organism evidence="6 7">
    <name type="scientific">Desmophyllum pertusum</name>
    <dbReference type="NCBI Taxonomy" id="174260"/>
    <lineage>
        <taxon>Eukaryota</taxon>
        <taxon>Metazoa</taxon>
        <taxon>Cnidaria</taxon>
        <taxon>Anthozoa</taxon>
        <taxon>Hexacorallia</taxon>
        <taxon>Scleractinia</taxon>
        <taxon>Caryophylliina</taxon>
        <taxon>Caryophylliidae</taxon>
        <taxon>Desmophyllum</taxon>
    </lineage>
</organism>
<dbReference type="PANTHER" id="PTHR12422">
    <property type="entry name" value="GH09096P"/>
    <property type="match status" value="1"/>
</dbReference>
<evidence type="ECO:0000256" key="1">
    <source>
        <dbReference type="ARBA" id="ARBA00004635"/>
    </source>
</evidence>
<comment type="caution">
    <text evidence="6">The sequence shown here is derived from an EMBL/GenBank/DDBJ whole genome shotgun (WGS) entry which is preliminary data.</text>
</comment>
<dbReference type="Proteomes" id="UP001163046">
    <property type="component" value="Unassembled WGS sequence"/>
</dbReference>
<accession>A0A9W9Z232</accession>
<keyword evidence="3" id="KW-0472">Membrane</keyword>
<dbReference type="GO" id="GO:0031267">
    <property type="term" value="F:small GTPase binding"/>
    <property type="evidence" value="ECO:0007669"/>
    <property type="project" value="InterPro"/>
</dbReference>
<dbReference type="Pfam" id="PF07159">
    <property type="entry name" value="CYRIA-B_Rac1-bd"/>
    <property type="match status" value="2"/>
</dbReference>
<evidence type="ECO:0000256" key="2">
    <source>
        <dbReference type="ARBA" id="ARBA00005778"/>
    </source>
</evidence>
<keyword evidence="7" id="KW-1185">Reference proteome</keyword>
<feature type="domain" description="CYRIA/CYRIB Rac1 binding" evidence="5">
    <location>
        <begin position="97"/>
        <end position="191"/>
    </location>
</feature>
<comment type="similarity">
    <text evidence="2">Belongs to the CYRI family.</text>
</comment>